<keyword evidence="6" id="KW-0830">Ubiquinone</keyword>
<dbReference type="Gene3D" id="1.10.10.10">
    <property type="entry name" value="Winged helix-like DNA-binding domain superfamily/Winged helix DNA-binding domain"/>
    <property type="match status" value="1"/>
</dbReference>
<dbReference type="GO" id="GO:0008171">
    <property type="term" value="F:O-methyltransferase activity"/>
    <property type="evidence" value="ECO:0007669"/>
    <property type="project" value="InterPro"/>
</dbReference>
<dbReference type="OrthoDB" id="9805418at2"/>
<dbReference type="EMBL" id="CP003156">
    <property type="protein sequence ID" value="AEV32762.1"/>
    <property type="molecule type" value="Genomic_DNA"/>
</dbReference>
<dbReference type="PANTHER" id="PTHR43712">
    <property type="entry name" value="PUTATIVE (AFU_ORTHOLOGUE AFUA_4G14580)-RELATED"/>
    <property type="match status" value="1"/>
</dbReference>
<dbReference type="PATRIC" id="fig|926562.3.peg.1784"/>
<dbReference type="Gene3D" id="1.20.58.1390">
    <property type="match status" value="1"/>
</dbReference>
<dbReference type="SUPFAM" id="SSF46785">
    <property type="entry name" value="Winged helix' DNA-binding domain"/>
    <property type="match status" value="1"/>
</dbReference>
<feature type="domain" description="BVU-1015-like N-terminal dimerisation-like" evidence="5">
    <location>
        <begin position="17"/>
        <end position="87"/>
    </location>
</feature>
<keyword evidence="3" id="KW-0949">S-adenosyl-L-methionine</keyword>
<evidence type="ECO:0000313" key="7">
    <source>
        <dbReference type="Proteomes" id="UP000005631"/>
    </source>
</evidence>
<gene>
    <name evidence="6" type="ordered locus">Oweho_1781</name>
</gene>
<evidence type="ECO:0000259" key="4">
    <source>
        <dbReference type="Pfam" id="PF00891"/>
    </source>
</evidence>
<keyword evidence="7" id="KW-1185">Reference proteome</keyword>
<dbReference type="InterPro" id="IPR049480">
    <property type="entry name" value="BVU_1015-like_N"/>
</dbReference>
<evidence type="ECO:0000256" key="1">
    <source>
        <dbReference type="ARBA" id="ARBA00022603"/>
    </source>
</evidence>
<dbReference type="InterPro" id="IPR016461">
    <property type="entry name" value="COMT-like"/>
</dbReference>
<evidence type="ECO:0000259" key="5">
    <source>
        <dbReference type="Pfam" id="PF21212"/>
    </source>
</evidence>
<dbReference type="InterPro" id="IPR036390">
    <property type="entry name" value="WH_DNA-bd_sf"/>
</dbReference>
<keyword evidence="2" id="KW-0808">Transferase</keyword>
<feature type="domain" description="O-methyltransferase C-terminal" evidence="4">
    <location>
        <begin position="179"/>
        <end position="321"/>
    </location>
</feature>
<dbReference type="PROSITE" id="PS51683">
    <property type="entry name" value="SAM_OMT_II"/>
    <property type="match status" value="1"/>
</dbReference>
<dbReference type="Gene3D" id="3.40.50.150">
    <property type="entry name" value="Vaccinia Virus protein VP39"/>
    <property type="match status" value="1"/>
</dbReference>
<keyword evidence="1 6" id="KW-0489">Methyltransferase</keyword>
<organism evidence="6 7">
    <name type="scientific">Owenweeksia hongkongensis (strain DSM 17368 / CIP 108786 / JCM 12287 / NRRL B-23963 / UST20020801)</name>
    <dbReference type="NCBI Taxonomy" id="926562"/>
    <lineage>
        <taxon>Bacteria</taxon>
        <taxon>Pseudomonadati</taxon>
        <taxon>Bacteroidota</taxon>
        <taxon>Flavobacteriia</taxon>
        <taxon>Flavobacteriales</taxon>
        <taxon>Owenweeksiaceae</taxon>
        <taxon>Owenweeksia</taxon>
    </lineage>
</organism>
<dbReference type="Proteomes" id="UP000005631">
    <property type="component" value="Chromosome"/>
</dbReference>
<reference evidence="6 7" key="1">
    <citation type="journal article" date="2012" name="Stand. Genomic Sci.">
        <title>Genome sequence of the orange-pigmented seawater bacterium Owenweeksia hongkongensis type strain (UST20020801(T)).</title>
        <authorList>
            <person name="Riedel T."/>
            <person name="Held B."/>
            <person name="Nolan M."/>
            <person name="Lucas S."/>
            <person name="Lapidus A."/>
            <person name="Tice H."/>
            <person name="Del Rio T.G."/>
            <person name="Cheng J.F."/>
            <person name="Han C."/>
            <person name="Tapia R."/>
            <person name="Goodwin L.A."/>
            <person name="Pitluck S."/>
            <person name="Liolios K."/>
            <person name="Mavromatis K."/>
            <person name="Pagani I."/>
            <person name="Ivanova N."/>
            <person name="Mikhailova N."/>
            <person name="Pati A."/>
            <person name="Chen A."/>
            <person name="Palaniappan K."/>
            <person name="Rohde M."/>
            <person name="Tindall B.J."/>
            <person name="Detter J.C."/>
            <person name="Goker M."/>
            <person name="Woyke T."/>
            <person name="Bristow J."/>
            <person name="Eisen J.A."/>
            <person name="Markowitz V."/>
            <person name="Hugenholtz P."/>
            <person name="Klenk H.P."/>
            <person name="Kyrpides N.C."/>
        </authorList>
    </citation>
    <scope>NUCLEOTIDE SEQUENCE</scope>
    <source>
        <strain evidence="7">DSM 17368 / JCM 12287 / NRRL B-23963</strain>
    </source>
</reference>
<dbReference type="AlphaFoldDB" id="G8R147"/>
<dbReference type="Pfam" id="PF21212">
    <property type="entry name" value="Dimerisation2-like_dom"/>
    <property type="match status" value="1"/>
</dbReference>
<proteinExistence type="predicted"/>
<dbReference type="InterPro" id="IPR029063">
    <property type="entry name" value="SAM-dependent_MTases_sf"/>
</dbReference>
<dbReference type="KEGG" id="oho:Oweho_1781"/>
<dbReference type="HOGENOM" id="CLU_005533_3_0_10"/>
<dbReference type="eggNOG" id="COG2226">
    <property type="taxonomic scope" value="Bacteria"/>
</dbReference>
<dbReference type="SUPFAM" id="SSF53335">
    <property type="entry name" value="S-adenosyl-L-methionine-dependent methyltransferases"/>
    <property type="match status" value="1"/>
</dbReference>
<accession>G8R147</accession>
<name>G8R147_OWEHD</name>
<dbReference type="InterPro" id="IPR036388">
    <property type="entry name" value="WH-like_DNA-bd_sf"/>
</dbReference>
<dbReference type="PANTHER" id="PTHR43712:SF2">
    <property type="entry name" value="O-METHYLTRANSFERASE CICE"/>
    <property type="match status" value="1"/>
</dbReference>
<dbReference type="GO" id="GO:0032259">
    <property type="term" value="P:methylation"/>
    <property type="evidence" value="ECO:0007669"/>
    <property type="project" value="UniProtKB-KW"/>
</dbReference>
<protein>
    <submittedName>
        <fullName evidence="6">Methylase involved in ubiquinone/menaquinone biosynthesis</fullName>
    </submittedName>
</protein>
<dbReference type="InterPro" id="IPR001077">
    <property type="entry name" value="COMT_C"/>
</dbReference>
<dbReference type="Pfam" id="PF00891">
    <property type="entry name" value="Methyltransf_2"/>
    <property type="match status" value="1"/>
</dbReference>
<evidence type="ECO:0000256" key="2">
    <source>
        <dbReference type="ARBA" id="ARBA00022679"/>
    </source>
</evidence>
<evidence type="ECO:0000256" key="3">
    <source>
        <dbReference type="ARBA" id="ARBA00022691"/>
    </source>
</evidence>
<dbReference type="STRING" id="926562.Oweho_1781"/>
<evidence type="ECO:0000313" key="6">
    <source>
        <dbReference type="EMBL" id="AEV32762.1"/>
    </source>
</evidence>
<sequence>MKDTLSQDISAVEAKYEAQKIAFGPITFQCAMTIRNTGILKAVADSRKEGISADDISKKTGISKYGVKVLLDMAASMKVVREENEHFWLLKTGYFLLNDKMTEVNMDFVQDVCYEGSYYLEEAIREVKPAGLKVLGEWENIYKGLAELPEQVRKSWFAFDHFYSDNAFPTLLEMVFKNPPRKLYDVGGNTGRWARLCVQHDPNVEVTILDLPGQLRDAKKQAEEAGLSERIHGHQIDLLDDNQPFPKGADVFWISQCLDCFSEEEILGILKRAAAAMTADTRLYILETYWDRQRFEGAEYSLNATSLYFTVMANGNSRMYHSRDMIKQVHAAGLIIDEDTDDIGLGHTLFRCRLA</sequence>
<dbReference type="RefSeq" id="WP_014202118.1">
    <property type="nucleotide sequence ID" value="NC_016599.1"/>
</dbReference>